<comment type="caution">
    <text evidence="2">The sequence shown here is derived from an EMBL/GenBank/DDBJ whole genome shotgun (WGS) entry which is preliminary data.</text>
</comment>
<evidence type="ECO:0000313" key="2">
    <source>
        <dbReference type="EMBL" id="KAI5438105.1"/>
    </source>
</evidence>
<evidence type="ECO:0008006" key="4">
    <source>
        <dbReference type="Google" id="ProtNLM"/>
    </source>
</evidence>
<keyword evidence="1" id="KW-0472">Membrane</keyword>
<feature type="transmembrane region" description="Helical" evidence="1">
    <location>
        <begin position="80"/>
        <end position="98"/>
    </location>
</feature>
<dbReference type="Proteomes" id="UP001058974">
    <property type="component" value="Chromosome 2"/>
</dbReference>
<evidence type="ECO:0000313" key="3">
    <source>
        <dbReference type="Proteomes" id="UP001058974"/>
    </source>
</evidence>
<keyword evidence="1" id="KW-0812">Transmembrane</keyword>
<dbReference type="EMBL" id="JAMSHJ010000002">
    <property type="protein sequence ID" value="KAI5438105.1"/>
    <property type="molecule type" value="Genomic_DNA"/>
</dbReference>
<reference evidence="2 3" key="1">
    <citation type="journal article" date="2022" name="Nat. Genet.">
        <title>Improved pea reference genome and pan-genome highlight genomic features and evolutionary characteristics.</title>
        <authorList>
            <person name="Yang T."/>
            <person name="Liu R."/>
            <person name="Luo Y."/>
            <person name="Hu S."/>
            <person name="Wang D."/>
            <person name="Wang C."/>
            <person name="Pandey M.K."/>
            <person name="Ge S."/>
            <person name="Xu Q."/>
            <person name="Li N."/>
            <person name="Li G."/>
            <person name="Huang Y."/>
            <person name="Saxena R.K."/>
            <person name="Ji Y."/>
            <person name="Li M."/>
            <person name="Yan X."/>
            <person name="He Y."/>
            <person name="Liu Y."/>
            <person name="Wang X."/>
            <person name="Xiang C."/>
            <person name="Varshney R.K."/>
            <person name="Ding H."/>
            <person name="Gao S."/>
            <person name="Zong X."/>
        </authorList>
    </citation>
    <scope>NUCLEOTIDE SEQUENCE [LARGE SCALE GENOMIC DNA]</scope>
    <source>
        <strain evidence="2 3">cv. Zhongwan 6</strain>
    </source>
</reference>
<evidence type="ECO:0000256" key="1">
    <source>
        <dbReference type="SAM" id="Phobius"/>
    </source>
</evidence>
<keyword evidence="3" id="KW-1185">Reference proteome</keyword>
<dbReference type="Gramene" id="Psat02G0401000-T1">
    <property type="protein sequence ID" value="KAI5438105.1"/>
    <property type="gene ID" value="KIW84_024010"/>
</dbReference>
<proteinExistence type="predicted"/>
<protein>
    <recommendedName>
        <fullName evidence="4">Transmembrane protein</fullName>
    </recommendedName>
</protein>
<dbReference type="PANTHER" id="PTHR35297:SF2">
    <property type="entry name" value="PROTEIN, PUTATIVE-RELATED"/>
    <property type="match status" value="1"/>
</dbReference>
<sequence>MTLFLFDLSIFFIIFLSLHSGSFTLSLSVFEFNTMHRQSLGSPSSKLHLHGVINGAETLIADEPPKPHRLSSPPPTPHKFIHLIPILTLFCFFILYFFSHTPSPSDLDHHFTGFKRHHSELNSDIGVHYVDSKRSDGLAIRSLQQIPKSQRHRKLADF</sequence>
<keyword evidence="1" id="KW-1133">Transmembrane helix</keyword>
<dbReference type="PANTHER" id="PTHR35297">
    <property type="entry name" value="PROTEIN, PUTATIVE-RELATED"/>
    <property type="match status" value="1"/>
</dbReference>
<gene>
    <name evidence="2" type="ORF">KIW84_024010</name>
</gene>
<dbReference type="AlphaFoldDB" id="A0A9D4YJ04"/>
<name>A0A9D4YJ04_PEA</name>
<organism evidence="2 3">
    <name type="scientific">Pisum sativum</name>
    <name type="common">Garden pea</name>
    <name type="synonym">Lathyrus oleraceus</name>
    <dbReference type="NCBI Taxonomy" id="3888"/>
    <lineage>
        <taxon>Eukaryota</taxon>
        <taxon>Viridiplantae</taxon>
        <taxon>Streptophyta</taxon>
        <taxon>Embryophyta</taxon>
        <taxon>Tracheophyta</taxon>
        <taxon>Spermatophyta</taxon>
        <taxon>Magnoliopsida</taxon>
        <taxon>eudicotyledons</taxon>
        <taxon>Gunneridae</taxon>
        <taxon>Pentapetalae</taxon>
        <taxon>rosids</taxon>
        <taxon>fabids</taxon>
        <taxon>Fabales</taxon>
        <taxon>Fabaceae</taxon>
        <taxon>Papilionoideae</taxon>
        <taxon>50 kb inversion clade</taxon>
        <taxon>NPAAA clade</taxon>
        <taxon>Hologalegina</taxon>
        <taxon>IRL clade</taxon>
        <taxon>Fabeae</taxon>
        <taxon>Lathyrus</taxon>
    </lineage>
</organism>
<accession>A0A9D4YJ04</accession>